<keyword evidence="2" id="KW-0560">Oxidoreductase</keyword>
<evidence type="ECO:0000256" key="3">
    <source>
        <dbReference type="PIRSR" id="PIRSR601613-1"/>
    </source>
</evidence>
<protein>
    <submittedName>
        <fullName evidence="6">Amine oxidase</fullName>
    </submittedName>
</protein>
<evidence type="ECO:0000313" key="6">
    <source>
        <dbReference type="EMBL" id="GLZ76289.1"/>
    </source>
</evidence>
<dbReference type="EMBL" id="BSTX01000001">
    <property type="protein sequence ID" value="GLZ76289.1"/>
    <property type="molecule type" value="Genomic_DNA"/>
</dbReference>
<feature type="binding site" evidence="3">
    <location>
        <begin position="43"/>
        <end position="44"/>
    </location>
    <ligand>
        <name>FAD</name>
        <dbReference type="ChEBI" id="CHEBI:57692"/>
    </ligand>
</feature>
<dbReference type="InterPro" id="IPR036188">
    <property type="entry name" value="FAD/NAD-bd_sf"/>
</dbReference>
<feature type="binding site" evidence="3">
    <location>
        <begin position="69"/>
        <end position="72"/>
    </location>
    <ligand>
        <name>FAD</name>
        <dbReference type="ChEBI" id="CHEBI:57692"/>
    </ligand>
</feature>
<dbReference type="InterPro" id="IPR002937">
    <property type="entry name" value="Amino_oxidase"/>
</dbReference>
<evidence type="ECO:0000256" key="4">
    <source>
        <dbReference type="SAM" id="Phobius"/>
    </source>
</evidence>
<dbReference type="Gene3D" id="3.90.660.10">
    <property type="match status" value="1"/>
</dbReference>
<feature type="transmembrane region" description="Helical" evidence="4">
    <location>
        <begin position="16"/>
        <end position="32"/>
    </location>
</feature>
<dbReference type="SUPFAM" id="SSF51905">
    <property type="entry name" value="FAD/NAD(P)-binding domain"/>
    <property type="match status" value="1"/>
</dbReference>
<dbReference type="Gene3D" id="3.50.50.60">
    <property type="entry name" value="FAD/NAD(P)-binding domain"/>
    <property type="match status" value="1"/>
</dbReference>
<dbReference type="AlphaFoldDB" id="A0A9W6SFN3"/>
<comment type="caution">
    <text evidence="6">The sequence shown here is derived from an EMBL/GenBank/DDBJ whole genome shotgun (WGS) entry which is preliminary data.</text>
</comment>
<dbReference type="PANTHER" id="PTHR10742:SF342">
    <property type="entry name" value="AMINE OXIDASE"/>
    <property type="match status" value="1"/>
</dbReference>
<reference evidence="6" key="1">
    <citation type="submission" date="2023-03" db="EMBL/GenBank/DDBJ databases">
        <title>Actinorhabdospora filicis NBRC 111898.</title>
        <authorList>
            <person name="Ichikawa N."/>
            <person name="Sato H."/>
            <person name="Tonouchi N."/>
        </authorList>
    </citation>
    <scope>NUCLEOTIDE SEQUENCE</scope>
    <source>
        <strain evidence="6">NBRC 111898</strain>
    </source>
</reference>
<feature type="binding site" evidence="3">
    <location>
        <position position="72"/>
    </location>
    <ligand>
        <name>substrate</name>
    </ligand>
</feature>
<accession>A0A9W6SFN3</accession>
<dbReference type="InterPro" id="IPR001613">
    <property type="entry name" value="Flavin_amine_oxidase"/>
</dbReference>
<dbReference type="Proteomes" id="UP001165079">
    <property type="component" value="Unassembled WGS sequence"/>
</dbReference>
<organism evidence="6 7">
    <name type="scientific">Actinorhabdospora filicis</name>
    <dbReference type="NCBI Taxonomy" id="1785913"/>
    <lineage>
        <taxon>Bacteria</taxon>
        <taxon>Bacillati</taxon>
        <taxon>Actinomycetota</taxon>
        <taxon>Actinomycetes</taxon>
        <taxon>Micromonosporales</taxon>
        <taxon>Micromonosporaceae</taxon>
        <taxon>Actinorhabdospora</taxon>
    </lineage>
</organism>
<dbReference type="GO" id="GO:0009063">
    <property type="term" value="P:amino acid catabolic process"/>
    <property type="evidence" value="ECO:0007669"/>
    <property type="project" value="TreeGrafter"/>
</dbReference>
<keyword evidence="4" id="KW-0472">Membrane</keyword>
<evidence type="ECO:0000259" key="5">
    <source>
        <dbReference type="Pfam" id="PF01593"/>
    </source>
</evidence>
<proteinExistence type="predicted"/>
<keyword evidence="4" id="KW-1133">Transmembrane helix</keyword>
<keyword evidence="7" id="KW-1185">Reference proteome</keyword>
<dbReference type="InterPro" id="IPR050281">
    <property type="entry name" value="Flavin_monoamine_oxidase"/>
</dbReference>
<dbReference type="SUPFAM" id="SSF54373">
    <property type="entry name" value="FAD-linked reductases, C-terminal domain"/>
    <property type="match status" value="1"/>
</dbReference>
<comment type="cofactor">
    <cofactor evidence="1">
        <name>FAD</name>
        <dbReference type="ChEBI" id="CHEBI:57692"/>
    </cofactor>
</comment>
<feature type="domain" description="Amine oxidase" evidence="5">
    <location>
        <begin position="23"/>
        <end position="459"/>
    </location>
</feature>
<dbReference type="Gene3D" id="1.20.1440.240">
    <property type="match status" value="1"/>
</dbReference>
<dbReference type="Pfam" id="PF01593">
    <property type="entry name" value="Amino_oxidase"/>
    <property type="match status" value="1"/>
</dbReference>
<dbReference type="GO" id="GO:0001716">
    <property type="term" value="F:L-amino-acid oxidase activity"/>
    <property type="evidence" value="ECO:0007669"/>
    <property type="project" value="TreeGrafter"/>
</dbReference>
<gene>
    <name evidence="6" type="ORF">Afil01_10960</name>
</gene>
<evidence type="ECO:0000256" key="1">
    <source>
        <dbReference type="ARBA" id="ARBA00001974"/>
    </source>
</evidence>
<evidence type="ECO:0000256" key="2">
    <source>
        <dbReference type="ARBA" id="ARBA00023002"/>
    </source>
</evidence>
<name>A0A9W6SFN3_9ACTN</name>
<evidence type="ECO:0000313" key="7">
    <source>
        <dbReference type="Proteomes" id="UP001165079"/>
    </source>
</evidence>
<dbReference type="PANTHER" id="PTHR10742">
    <property type="entry name" value="FLAVIN MONOAMINE OXIDASE"/>
    <property type="match status" value="1"/>
</dbReference>
<feature type="binding site" evidence="3">
    <location>
        <position position="242"/>
    </location>
    <ligand>
        <name>FAD</name>
        <dbReference type="ChEBI" id="CHEBI:57692"/>
    </ligand>
</feature>
<dbReference type="PRINTS" id="PR00757">
    <property type="entry name" value="AMINEOXDASEF"/>
</dbReference>
<sequence>MLTGAGSLERLKGRRVIVIGAGVAGLVSAWLLREAGATVTILEADTRVGGRIKTVRHPWLLADSYAEAGAMRFPVDHELAQVLIDRLGLEKRQFVMGRPERIVDCMNLRTTRGDYQADPRALNAEFGVDDARGSGEILAAALEAITPERHDTEGWRAHLEQYGEWSLRRFLAEQAGFSEDLIDLVGTLENLTARMPLSLTHTLLSRVFLARGTQLVEIPGGSDRIIAALSELAGPVRAGHKVTGIDSTAAELTVTATDSTGRDRRFTADAVMVTCPHPVLRHVEFTPELSYHKQRAISELHYDAATKIMLEFDTRWWDPDGTTPGGVDVTDGPLRYVVYPSHPQGTGGVVYASYTWSDDARGWDALDAAEAARTAVGHLERLHGPVVGESFTGGYHVESWARNRFTGGEAAVYMPGQAVEVGPDTRAPEAGGRLVFAGDGTSTAYRCWIEGAIESACRALRQLDRD</sequence>
<dbReference type="RefSeq" id="WP_285661472.1">
    <property type="nucleotide sequence ID" value="NZ_BSTX01000001.1"/>
</dbReference>
<keyword evidence="4" id="KW-0812">Transmembrane</keyword>